<sequence>MEYRTRLSEQLYDLSDSDVHAGYTDIFDGSEYEELYVPGELGEDHIVIGMAADGAQRLRNKVSDRWMWIWILY</sequence>
<dbReference type="EMBL" id="JASBNA010000062">
    <property type="protein sequence ID" value="KAK7679219.1"/>
    <property type="molecule type" value="Genomic_DNA"/>
</dbReference>
<dbReference type="AlphaFoldDB" id="A0AAW0FJV9"/>
<reference evidence="1 2" key="1">
    <citation type="submission" date="2022-09" db="EMBL/GenBank/DDBJ databases">
        <authorList>
            <person name="Palmer J.M."/>
        </authorList>
    </citation>
    <scope>NUCLEOTIDE SEQUENCE [LARGE SCALE GENOMIC DNA]</scope>
    <source>
        <strain evidence="1 2">DSM 7382</strain>
    </source>
</reference>
<accession>A0AAW0FJV9</accession>
<dbReference type="Proteomes" id="UP001385951">
    <property type="component" value="Unassembled WGS sequence"/>
</dbReference>
<organism evidence="1 2">
    <name type="scientific">Cerrena zonata</name>
    <dbReference type="NCBI Taxonomy" id="2478898"/>
    <lineage>
        <taxon>Eukaryota</taxon>
        <taxon>Fungi</taxon>
        <taxon>Dikarya</taxon>
        <taxon>Basidiomycota</taxon>
        <taxon>Agaricomycotina</taxon>
        <taxon>Agaricomycetes</taxon>
        <taxon>Polyporales</taxon>
        <taxon>Cerrenaceae</taxon>
        <taxon>Cerrena</taxon>
    </lineage>
</organism>
<comment type="caution">
    <text evidence="1">The sequence shown here is derived from an EMBL/GenBank/DDBJ whole genome shotgun (WGS) entry which is preliminary data.</text>
</comment>
<gene>
    <name evidence="1" type="ORF">QCA50_017797</name>
</gene>
<name>A0AAW0FJV9_9APHY</name>
<evidence type="ECO:0000313" key="2">
    <source>
        <dbReference type="Proteomes" id="UP001385951"/>
    </source>
</evidence>
<evidence type="ECO:0000313" key="1">
    <source>
        <dbReference type="EMBL" id="KAK7679219.1"/>
    </source>
</evidence>
<protein>
    <submittedName>
        <fullName evidence="1">Uncharacterized protein</fullName>
    </submittedName>
</protein>
<proteinExistence type="predicted"/>
<keyword evidence="2" id="KW-1185">Reference proteome</keyword>